<dbReference type="EC" id="2.1.2.9" evidence="2 5"/>
<feature type="domain" description="Formyl transferase C-terminal" evidence="7">
    <location>
        <begin position="210"/>
        <end position="310"/>
    </location>
</feature>
<sequence>MKNRIIFFGTPEFAAFQLRYLIKEGFNIVGVVTTPDRPKGRGRKLQACEVKETALAHNIPVLEPNNLKSEEFNEELIALKPDLQVVVAFRMLPEKVWKLPNMGTINLHASLLPNYRGAAPINHTIINGEEKSGVSTFLLKHEIDTGNILLQKEVDIDPNDNAGDLHDKLMQAGAPLLAETIRGLFSNEITPVDQQDLINKENISPKHAPKIFKDDCKLSLSQPVAALHNKIRGLSPYPGAFFDISYLDKPAVLKIYKSELLDEGPKLGSGKLEFWEKKLVLGLENGVIALEMVQISGKQRMSGREFANGFQLNKIIFSS</sequence>
<dbReference type="EMBL" id="VORB01000010">
    <property type="protein sequence ID" value="TXC76238.1"/>
    <property type="molecule type" value="Genomic_DNA"/>
</dbReference>
<name>A0A5C6UZ27_9FLAO</name>
<dbReference type="Gene3D" id="3.40.50.12230">
    <property type="match status" value="1"/>
</dbReference>
<reference evidence="8 9" key="1">
    <citation type="submission" date="2019-08" db="EMBL/GenBank/DDBJ databases">
        <title>Genome of Luteibaculum oceani JCM 18817.</title>
        <authorList>
            <person name="Bowman J.P."/>
        </authorList>
    </citation>
    <scope>NUCLEOTIDE SEQUENCE [LARGE SCALE GENOMIC DNA]</scope>
    <source>
        <strain evidence="8 9">JCM 18817</strain>
    </source>
</reference>
<keyword evidence="4 5" id="KW-0648">Protein biosynthesis</keyword>
<evidence type="ECO:0000256" key="5">
    <source>
        <dbReference type="HAMAP-Rule" id="MF_00182"/>
    </source>
</evidence>
<evidence type="ECO:0000256" key="3">
    <source>
        <dbReference type="ARBA" id="ARBA00022679"/>
    </source>
</evidence>
<evidence type="ECO:0000256" key="1">
    <source>
        <dbReference type="ARBA" id="ARBA00010699"/>
    </source>
</evidence>
<dbReference type="InterPro" id="IPR011034">
    <property type="entry name" value="Formyl_transferase-like_C_sf"/>
</dbReference>
<dbReference type="InterPro" id="IPR005793">
    <property type="entry name" value="Formyl_trans_C"/>
</dbReference>
<dbReference type="Pfam" id="PF00551">
    <property type="entry name" value="Formyl_trans_N"/>
    <property type="match status" value="1"/>
</dbReference>
<feature type="binding site" evidence="5">
    <location>
        <begin position="110"/>
        <end position="113"/>
    </location>
    <ligand>
        <name>(6S)-5,6,7,8-tetrahydrofolate</name>
        <dbReference type="ChEBI" id="CHEBI:57453"/>
    </ligand>
</feature>
<dbReference type="SUPFAM" id="SSF50486">
    <property type="entry name" value="FMT C-terminal domain-like"/>
    <property type="match status" value="1"/>
</dbReference>
<keyword evidence="9" id="KW-1185">Reference proteome</keyword>
<dbReference type="InterPro" id="IPR044135">
    <property type="entry name" value="Met-tRNA-FMT_C"/>
</dbReference>
<dbReference type="PANTHER" id="PTHR11138:SF5">
    <property type="entry name" value="METHIONYL-TRNA FORMYLTRANSFERASE, MITOCHONDRIAL"/>
    <property type="match status" value="1"/>
</dbReference>
<dbReference type="InterPro" id="IPR005794">
    <property type="entry name" value="Fmt"/>
</dbReference>
<dbReference type="CDD" id="cd08646">
    <property type="entry name" value="FMT_core_Met-tRNA-FMT_N"/>
    <property type="match status" value="1"/>
</dbReference>
<evidence type="ECO:0000259" key="6">
    <source>
        <dbReference type="Pfam" id="PF00551"/>
    </source>
</evidence>
<gene>
    <name evidence="5" type="primary">fmt</name>
    <name evidence="8" type="ORF">FRX97_10855</name>
</gene>
<evidence type="ECO:0000313" key="9">
    <source>
        <dbReference type="Proteomes" id="UP000321168"/>
    </source>
</evidence>
<comment type="catalytic activity">
    <reaction evidence="5">
        <text>L-methionyl-tRNA(fMet) + (6R)-10-formyltetrahydrofolate = N-formyl-L-methionyl-tRNA(fMet) + (6S)-5,6,7,8-tetrahydrofolate + H(+)</text>
        <dbReference type="Rhea" id="RHEA:24380"/>
        <dbReference type="Rhea" id="RHEA-COMP:9952"/>
        <dbReference type="Rhea" id="RHEA-COMP:9953"/>
        <dbReference type="ChEBI" id="CHEBI:15378"/>
        <dbReference type="ChEBI" id="CHEBI:57453"/>
        <dbReference type="ChEBI" id="CHEBI:78530"/>
        <dbReference type="ChEBI" id="CHEBI:78844"/>
        <dbReference type="ChEBI" id="CHEBI:195366"/>
        <dbReference type="EC" id="2.1.2.9"/>
    </reaction>
</comment>
<evidence type="ECO:0000256" key="4">
    <source>
        <dbReference type="ARBA" id="ARBA00022917"/>
    </source>
</evidence>
<evidence type="ECO:0000313" key="8">
    <source>
        <dbReference type="EMBL" id="TXC76238.1"/>
    </source>
</evidence>
<comment type="function">
    <text evidence="5">Attaches a formyl group to the free amino group of methionyl-tRNA(fMet). The formyl group appears to play a dual role in the initiator identity of N-formylmethionyl-tRNA by promoting its recognition by IF2 and preventing the misappropriation of this tRNA by the elongation apparatus.</text>
</comment>
<feature type="domain" description="Formyl transferase N-terminal" evidence="6">
    <location>
        <begin position="4"/>
        <end position="180"/>
    </location>
</feature>
<dbReference type="RefSeq" id="WP_147015240.1">
    <property type="nucleotide sequence ID" value="NZ_VORB01000010.1"/>
</dbReference>
<comment type="caution">
    <text evidence="8">The sequence shown here is derived from an EMBL/GenBank/DDBJ whole genome shotgun (WGS) entry which is preliminary data.</text>
</comment>
<dbReference type="GO" id="GO:0005829">
    <property type="term" value="C:cytosol"/>
    <property type="evidence" value="ECO:0007669"/>
    <property type="project" value="TreeGrafter"/>
</dbReference>
<protein>
    <recommendedName>
        <fullName evidence="2 5">Methionyl-tRNA formyltransferase</fullName>
        <ecNumber evidence="2 5">2.1.2.9</ecNumber>
    </recommendedName>
</protein>
<evidence type="ECO:0000256" key="2">
    <source>
        <dbReference type="ARBA" id="ARBA00012261"/>
    </source>
</evidence>
<keyword evidence="3 5" id="KW-0808">Transferase</keyword>
<accession>A0A5C6UZ27</accession>
<dbReference type="Pfam" id="PF02911">
    <property type="entry name" value="Formyl_trans_C"/>
    <property type="match status" value="1"/>
</dbReference>
<evidence type="ECO:0000259" key="7">
    <source>
        <dbReference type="Pfam" id="PF02911"/>
    </source>
</evidence>
<dbReference type="GO" id="GO:0004479">
    <property type="term" value="F:methionyl-tRNA formyltransferase activity"/>
    <property type="evidence" value="ECO:0007669"/>
    <property type="project" value="UniProtKB-UniRule"/>
</dbReference>
<dbReference type="InterPro" id="IPR041711">
    <property type="entry name" value="Met-tRNA-FMT_N"/>
</dbReference>
<dbReference type="AlphaFoldDB" id="A0A5C6UZ27"/>
<dbReference type="HAMAP" id="MF_00182">
    <property type="entry name" value="Formyl_trans"/>
    <property type="match status" value="1"/>
</dbReference>
<comment type="similarity">
    <text evidence="1 5">Belongs to the Fmt family.</text>
</comment>
<dbReference type="InterPro" id="IPR002376">
    <property type="entry name" value="Formyl_transf_N"/>
</dbReference>
<dbReference type="NCBIfam" id="TIGR00460">
    <property type="entry name" value="fmt"/>
    <property type="match status" value="1"/>
</dbReference>
<dbReference type="OrthoDB" id="9802815at2"/>
<organism evidence="8 9">
    <name type="scientific">Luteibaculum oceani</name>
    <dbReference type="NCBI Taxonomy" id="1294296"/>
    <lineage>
        <taxon>Bacteria</taxon>
        <taxon>Pseudomonadati</taxon>
        <taxon>Bacteroidota</taxon>
        <taxon>Flavobacteriia</taxon>
        <taxon>Flavobacteriales</taxon>
        <taxon>Luteibaculaceae</taxon>
        <taxon>Luteibaculum</taxon>
    </lineage>
</organism>
<proteinExistence type="inferred from homology"/>
<dbReference type="Proteomes" id="UP000321168">
    <property type="component" value="Unassembled WGS sequence"/>
</dbReference>
<dbReference type="PANTHER" id="PTHR11138">
    <property type="entry name" value="METHIONYL-TRNA FORMYLTRANSFERASE"/>
    <property type="match status" value="1"/>
</dbReference>
<dbReference type="SUPFAM" id="SSF53328">
    <property type="entry name" value="Formyltransferase"/>
    <property type="match status" value="1"/>
</dbReference>
<dbReference type="InterPro" id="IPR036477">
    <property type="entry name" value="Formyl_transf_N_sf"/>
</dbReference>
<dbReference type="CDD" id="cd08704">
    <property type="entry name" value="Met_tRNA_FMT_C"/>
    <property type="match status" value="1"/>
</dbReference>